<dbReference type="AlphaFoldDB" id="A0A6N2KVL8"/>
<dbReference type="EMBL" id="CAADRP010000835">
    <property type="protein sequence ID" value="VFU32724.1"/>
    <property type="molecule type" value="Genomic_DNA"/>
</dbReference>
<protein>
    <submittedName>
        <fullName evidence="2">Uncharacterized protein</fullName>
    </submittedName>
</protein>
<keyword evidence="1" id="KW-0175">Coiled coil</keyword>
<organism evidence="2">
    <name type="scientific">Salix viminalis</name>
    <name type="common">Common osier</name>
    <name type="synonym">Basket willow</name>
    <dbReference type="NCBI Taxonomy" id="40686"/>
    <lineage>
        <taxon>Eukaryota</taxon>
        <taxon>Viridiplantae</taxon>
        <taxon>Streptophyta</taxon>
        <taxon>Embryophyta</taxon>
        <taxon>Tracheophyta</taxon>
        <taxon>Spermatophyta</taxon>
        <taxon>Magnoliopsida</taxon>
        <taxon>eudicotyledons</taxon>
        <taxon>Gunneridae</taxon>
        <taxon>Pentapetalae</taxon>
        <taxon>rosids</taxon>
        <taxon>fabids</taxon>
        <taxon>Malpighiales</taxon>
        <taxon>Salicaceae</taxon>
        <taxon>Saliceae</taxon>
        <taxon>Salix</taxon>
    </lineage>
</organism>
<reference evidence="2" key="1">
    <citation type="submission" date="2019-03" db="EMBL/GenBank/DDBJ databases">
        <authorList>
            <person name="Mank J."/>
            <person name="Almeida P."/>
        </authorList>
    </citation>
    <scope>NUCLEOTIDE SEQUENCE</scope>
    <source>
        <strain evidence="2">78183</strain>
    </source>
</reference>
<gene>
    <name evidence="2" type="ORF">SVIM_LOCUS145536</name>
</gene>
<feature type="coiled-coil region" evidence="1">
    <location>
        <begin position="87"/>
        <end position="114"/>
    </location>
</feature>
<evidence type="ECO:0000256" key="1">
    <source>
        <dbReference type="SAM" id="Coils"/>
    </source>
</evidence>
<accession>A0A6N2KVL8</accession>
<name>A0A6N2KVL8_SALVM</name>
<proteinExistence type="predicted"/>
<evidence type="ECO:0000313" key="2">
    <source>
        <dbReference type="EMBL" id="VFU32724.1"/>
    </source>
</evidence>
<sequence>MAPSPMSTPYSREKYLLDMQGLKNHVHQICFSQEYFVKMAIKTVAEEEFLNQQTKTVAEGASGFSKSDSSSARKGDVFGVNWRKKKRKRRRRLRDKLEDRLRMAKRQGRLFEAEWTEG</sequence>